<protein>
    <recommendedName>
        <fullName evidence="1">AB hydrolase-1 domain-containing protein</fullName>
    </recommendedName>
</protein>
<sequence length="271" mass="29734">MSPLPTLILCHGAWHTPEYWNSIVAILEGKGYKCVAPDIIYNGRANDQPVQSMTAVVDALQKVIAAETSLGNDVVMINHSMGGMAGTSAVEGFTKKNPSRLGSGRSGHVLGLVQVTAWVPVANEVSVADMAQDFARRNPGPKDVQLVAAENDQGWWELKGDPAKAFYNDVSPEEGQKWVSKLINFSCAIRSARDSVYAGWKDVPTWYLLCTNDKAIVPQLQEDMLRRCREAGANVTVRKCESSHSPMLSKPEETVAFVEDAVEAFRTRERI</sequence>
<dbReference type="Pfam" id="PF12697">
    <property type="entry name" value="Abhydrolase_6"/>
    <property type="match status" value="1"/>
</dbReference>
<dbReference type="PANTHER" id="PTHR37017">
    <property type="entry name" value="AB HYDROLASE-1 DOMAIN-CONTAINING PROTEIN-RELATED"/>
    <property type="match status" value="1"/>
</dbReference>
<dbReference type="InterPro" id="IPR052897">
    <property type="entry name" value="Sec-Metab_Biosynth_Hydrolase"/>
</dbReference>
<dbReference type="HOGENOM" id="CLU_046066_1_1_1"/>
<organism evidence="2 3">
    <name type="scientific">Phialophora macrospora</name>
    <dbReference type="NCBI Taxonomy" id="1851006"/>
    <lineage>
        <taxon>Eukaryota</taxon>
        <taxon>Fungi</taxon>
        <taxon>Dikarya</taxon>
        <taxon>Ascomycota</taxon>
        <taxon>Pezizomycotina</taxon>
        <taxon>Eurotiomycetes</taxon>
        <taxon>Chaetothyriomycetidae</taxon>
        <taxon>Chaetothyriales</taxon>
        <taxon>Herpotrichiellaceae</taxon>
        <taxon>Phialophora</taxon>
    </lineage>
</organism>
<evidence type="ECO:0000313" key="2">
    <source>
        <dbReference type="EMBL" id="KIW67062.1"/>
    </source>
</evidence>
<dbReference type="PANTHER" id="PTHR37017:SF11">
    <property type="entry name" value="ESTERASE_LIPASE_THIOESTERASE DOMAIN-CONTAINING PROTEIN"/>
    <property type="match status" value="1"/>
</dbReference>
<evidence type="ECO:0000259" key="1">
    <source>
        <dbReference type="Pfam" id="PF12697"/>
    </source>
</evidence>
<accession>A0A0D2DY62</accession>
<dbReference type="InterPro" id="IPR029058">
    <property type="entry name" value="AB_hydrolase_fold"/>
</dbReference>
<dbReference type="Proteomes" id="UP000054266">
    <property type="component" value="Unassembled WGS sequence"/>
</dbReference>
<dbReference type="InterPro" id="IPR000073">
    <property type="entry name" value="AB_hydrolase_1"/>
</dbReference>
<dbReference type="STRING" id="5601.A0A0D2DY62"/>
<dbReference type="AlphaFoldDB" id="A0A0D2DY62"/>
<dbReference type="SUPFAM" id="SSF53474">
    <property type="entry name" value="alpha/beta-Hydrolases"/>
    <property type="match status" value="1"/>
</dbReference>
<feature type="domain" description="AB hydrolase-1" evidence="1">
    <location>
        <begin position="7"/>
        <end position="256"/>
    </location>
</feature>
<keyword evidence="3" id="KW-1185">Reference proteome</keyword>
<gene>
    <name evidence="2" type="ORF">PV04_06338</name>
</gene>
<reference evidence="2 3" key="1">
    <citation type="submission" date="2015-01" db="EMBL/GenBank/DDBJ databases">
        <title>The Genome Sequence of Capronia semiimmersa CBS27337.</title>
        <authorList>
            <consortium name="The Broad Institute Genomics Platform"/>
            <person name="Cuomo C."/>
            <person name="de Hoog S."/>
            <person name="Gorbushina A."/>
            <person name="Stielow B."/>
            <person name="Teixiera M."/>
            <person name="Abouelleil A."/>
            <person name="Chapman S.B."/>
            <person name="Priest M."/>
            <person name="Young S.K."/>
            <person name="Wortman J."/>
            <person name="Nusbaum C."/>
            <person name="Birren B."/>
        </authorList>
    </citation>
    <scope>NUCLEOTIDE SEQUENCE [LARGE SCALE GENOMIC DNA]</scope>
    <source>
        <strain evidence="2 3">CBS 27337</strain>
    </source>
</reference>
<dbReference type="Gene3D" id="3.40.50.1820">
    <property type="entry name" value="alpha/beta hydrolase"/>
    <property type="match status" value="1"/>
</dbReference>
<name>A0A0D2DY62_9EURO</name>
<proteinExistence type="predicted"/>
<evidence type="ECO:0000313" key="3">
    <source>
        <dbReference type="Proteomes" id="UP000054266"/>
    </source>
</evidence>
<dbReference type="EMBL" id="KN846959">
    <property type="protein sequence ID" value="KIW67062.1"/>
    <property type="molecule type" value="Genomic_DNA"/>
</dbReference>